<evidence type="ECO:0000313" key="1">
    <source>
        <dbReference type="EMBL" id="KAG4305249.1"/>
    </source>
</evidence>
<dbReference type="Proteomes" id="UP000768646">
    <property type="component" value="Unassembled WGS sequence"/>
</dbReference>
<organism evidence="1 2">
    <name type="scientific">Pneumocystis oryctolagi</name>
    <dbReference type="NCBI Taxonomy" id="42067"/>
    <lineage>
        <taxon>Eukaryota</taxon>
        <taxon>Fungi</taxon>
        <taxon>Dikarya</taxon>
        <taxon>Ascomycota</taxon>
        <taxon>Taphrinomycotina</taxon>
        <taxon>Pneumocystomycetes</taxon>
        <taxon>Pneumocystaceae</taxon>
        <taxon>Pneumocystis</taxon>
    </lineage>
</organism>
<keyword evidence="2" id="KW-1185">Reference proteome</keyword>
<evidence type="ECO:0000313" key="2">
    <source>
        <dbReference type="Proteomes" id="UP000768646"/>
    </source>
</evidence>
<sequence length="136" mass="15462">MRWIFVLVYILPTCFGFFKQNQEAKSNCYGSLMCGPSMVGNCWLAIDKYETDKYYSRYTSKTESGFGYGSGCTVIYTCDKMVYLNVSGSDIRKKATTIVKKCQDDPGIPCGSDYFDTVKQRCRVTVNYCAECYDRG</sequence>
<dbReference type="EMBL" id="JABTEG010000004">
    <property type="protein sequence ID" value="KAG4305249.1"/>
    <property type="molecule type" value="Genomic_DNA"/>
</dbReference>
<protein>
    <submittedName>
        <fullName evidence="1">Uncharacterized protein</fullName>
    </submittedName>
</protein>
<gene>
    <name evidence="1" type="ORF">PORY_001419</name>
</gene>
<proteinExistence type="predicted"/>
<comment type="caution">
    <text evidence="1">The sequence shown here is derived from an EMBL/GenBank/DDBJ whole genome shotgun (WGS) entry which is preliminary data.</text>
</comment>
<name>A0ACB7CEE1_9ASCO</name>
<reference evidence="1 2" key="1">
    <citation type="journal article" date="2021" name="Commun. Biol.">
        <title>Genomic insights into the host specific adaptation of the Pneumocystis genus.</title>
        <authorList>
            <person name="Cisse O.H."/>
            <person name="Ma L."/>
            <person name="Dekker J.P."/>
            <person name="Khil P.P."/>
            <person name="Youn J.-H."/>
            <person name="Brenchley J.M."/>
            <person name="Blair R."/>
            <person name="Pahar B."/>
            <person name="Chabe M."/>
            <person name="Van Rompay K.K.A."/>
            <person name="Keesler R."/>
            <person name="Sukura A."/>
            <person name="Hirsch V."/>
            <person name="Kutty G."/>
            <person name="Liu Y."/>
            <person name="Peng L."/>
            <person name="Chen J."/>
            <person name="Song J."/>
            <person name="Weissenbacher-Lang C."/>
            <person name="Xu J."/>
            <person name="Upham N.S."/>
            <person name="Stajich J.E."/>
            <person name="Cuomo C.A."/>
            <person name="Cushion M.T."/>
            <person name="Kovacs J.A."/>
        </authorList>
    </citation>
    <scope>NUCLEOTIDE SEQUENCE [LARGE SCALE GENOMIC DNA]</scope>
    <source>
        <strain evidence="1 2">RABM</strain>
    </source>
</reference>
<accession>A0ACB7CEE1</accession>